<organism evidence="3 4">
    <name type="scientific">Nitrosotalea devaniterrae</name>
    <dbReference type="NCBI Taxonomy" id="1078905"/>
    <lineage>
        <taxon>Archaea</taxon>
        <taxon>Nitrososphaerota</taxon>
        <taxon>Nitrososphaeria</taxon>
        <taxon>Nitrosotaleales</taxon>
        <taxon>Nitrosotaleaceae</taxon>
        <taxon>Nitrosotalea</taxon>
    </lineage>
</organism>
<dbReference type="PANTHER" id="PTHR43581:SF2">
    <property type="entry name" value="EXCINUCLEASE ATPASE SUBUNIT"/>
    <property type="match status" value="1"/>
</dbReference>
<dbReference type="InterPro" id="IPR051396">
    <property type="entry name" value="Bact_Antivir_Def_Nuclease"/>
</dbReference>
<dbReference type="PANTHER" id="PTHR43581">
    <property type="entry name" value="ATP/GTP PHOSPHATASE"/>
    <property type="match status" value="1"/>
</dbReference>
<dbReference type="Gene3D" id="3.40.50.300">
    <property type="entry name" value="P-loop containing nucleotide triphosphate hydrolases"/>
    <property type="match status" value="2"/>
</dbReference>
<keyword evidence="4" id="KW-1185">Reference proteome</keyword>
<evidence type="ECO:0000313" key="4">
    <source>
        <dbReference type="Proteomes" id="UP000196239"/>
    </source>
</evidence>
<gene>
    <name evidence="3" type="ORF">NDEV_0859</name>
</gene>
<name>A0A128A2N1_9ARCH</name>
<accession>A0A128A2N1</accession>
<evidence type="ECO:0000259" key="1">
    <source>
        <dbReference type="Pfam" id="PF13304"/>
    </source>
</evidence>
<dbReference type="InterPro" id="IPR003959">
    <property type="entry name" value="ATPase_AAA_core"/>
</dbReference>
<dbReference type="Pfam" id="PF20469">
    <property type="entry name" value="OLD-like_TOPRIM"/>
    <property type="match status" value="1"/>
</dbReference>
<feature type="domain" description="OLD protein-like TOPRIM" evidence="2">
    <location>
        <begin position="465"/>
        <end position="527"/>
    </location>
</feature>
<dbReference type="Pfam" id="PF13304">
    <property type="entry name" value="AAA_21"/>
    <property type="match status" value="1"/>
</dbReference>
<protein>
    <submittedName>
        <fullName evidence="3">Uncharacterized protein</fullName>
    </submittedName>
</protein>
<evidence type="ECO:0000313" key="3">
    <source>
        <dbReference type="EMBL" id="CUR51624.1"/>
    </source>
</evidence>
<sequence length="659" mass="76749">MKIRSIRISNILSFEHHENIADAQEITFNDGLNILIGPNGSGKSNFLEIINELLRKALFRESVYDEQNTINYKVNPTNLSLRNTLTLSGQNVFSLKKHSESIHETKQVEIILELSEYDKENLNFIQNNVNKINELFRDYTNQPPPFNTDVLVSELQSANSIKLLFKNSQNKNVLELESQLNPLEFFIFNYLQWFEFIQNIITIANNEKNIGWKPLKNSFAIIGSYRNFNQMDPNFSFDANWTEQLSTIKRKVRSDSTRISNNDEPAIFLRIKSKLSDALSRKELEMSKDGIKNPDGKTPLDLLQDPVLDSINKLLRQNLSLYLHVERTQQRKLTYGFSFKDVKNNDPVEIADLSAGEKGIIHFIFSIFAPDLKDGLLIIDEPEIHLHPQMQKKCMSIIEYAQKDLNLQCIVATHSPVFITPETINSVYRFYKPTKFTKVVHPLKITASDKDLINILNYTNSSKIFFVDQTVLVEGPSDEYFYKFFLDHYKKNDNIEFLDIGGKKSFSTWKEFLEKYGLSVYFIADLDNVFEKDLEIIDDSLLLTMKSVFNAESYTVSKLGTDLEYEDSREYRNDLLNHVKQNQIQEWKKIEPKIISKYSDKIFILKEGELEDYVGIKGRKKKLEKIIDFCKNNFSKWNLDEVYSTRVQELRTIFDTIIT</sequence>
<dbReference type="SUPFAM" id="SSF52540">
    <property type="entry name" value="P-loop containing nucleoside triphosphate hydrolases"/>
    <property type="match status" value="1"/>
</dbReference>
<dbReference type="InterPro" id="IPR027417">
    <property type="entry name" value="P-loop_NTPase"/>
</dbReference>
<proteinExistence type="predicted"/>
<dbReference type="Proteomes" id="UP000196239">
    <property type="component" value="Chromosome 1"/>
</dbReference>
<dbReference type="EMBL" id="LN890280">
    <property type="protein sequence ID" value="CUR51624.1"/>
    <property type="molecule type" value="Genomic_DNA"/>
</dbReference>
<reference evidence="4" key="1">
    <citation type="submission" date="2015-10" db="EMBL/GenBank/DDBJ databases">
        <authorList>
            <person name="Lehtovirta-Morley L.E."/>
            <person name="Vieille C."/>
        </authorList>
    </citation>
    <scope>NUCLEOTIDE SEQUENCE [LARGE SCALE GENOMIC DNA]</scope>
</reference>
<dbReference type="InterPro" id="IPR034139">
    <property type="entry name" value="TOPRIM_OLD"/>
</dbReference>
<dbReference type="AlphaFoldDB" id="A0A128A2N1"/>
<evidence type="ECO:0000259" key="2">
    <source>
        <dbReference type="Pfam" id="PF20469"/>
    </source>
</evidence>
<feature type="domain" description="ATPase AAA-type core" evidence="1">
    <location>
        <begin position="32"/>
        <end position="419"/>
    </location>
</feature>
<dbReference type="KEGG" id="ndv:NDEV_0859"/>